<dbReference type="SMART" id="SM00321">
    <property type="entry name" value="WSC"/>
    <property type="match status" value="1"/>
</dbReference>
<gene>
    <name evidence="9" type="ORF">PMIN01_05629</name>
</gene>
<sequence>MTADHVLEPRGPSPQPATSLPEGWRSLGCFQDNQNDRTFPYAGFYKYDHMKMTPLKVDDFRYDPDYNNDAQKCIQYCASDGYPFAGLSDTWSCWCSTQLRQSPPPASISQSGCDSSCPNNALESCGGQQRLNIYTNDAPFVDPAPVRGASPDWIVLGCMADVYRPFVSSVYTAPQGESMNMKLCTRQCGQGGMDISGTAYASVYNVDYCSCDAELGPNVAPAPLELCLSPCKGQLLGAPKEACGGDGREGDYALVYKRVVVNDMSTTASTATVPSTTATSKIEIAATETSTTLSATTSLFPTETPDNHHNVPAIPETYLISEPRRPAPTLRRKQSIAPSHPT</sequence>
<reference evidence="9" key="1">
    <citation type="journal article" date="2020" name="Mol. Plant Microbe Interact.">
        <title>Genome Sequence of the Biocontrol Agent Coniothyrium minitans strain Conio (IMI 134523).</title>
        <authorList>
            <person name="Patel D."/>
            <person name="Shittu T.A."/>
            <person name="Baroncelli R."/>
            <person name="Muthumeenakshi S."/>
            <person name="Osborne T.H."/>
            <person name="Janganan T.K."/>
            <person name="Sreenivasaprasad S."/>
        </authorList>
    </citation>
    <scope>NUCLEOTIDE SEQUENCE</scope>
    <source>
        <strain evidence="9">Conio</strain>
    </source>
</reference>
<feature type="region of interest" description="Disordered" evidence="7">
    <location>
        <begin position="321"/>
        <end position="342"/>
    </location>
</feature>
<dbReference type="AlphaFoldDB" id="A0A9P6KRK9"/>
<evidence type="ECO:0000256" key="5">
    <source>
        <dbReference type="ARBA" id="ARBA00023136"/>
    </source>
</evidence>
<evidence type="ECO:0000256" key="3">
    <source>
        <dbReference type="ARBA" id="ARBA00022729"/>
    </source>
</evidence>
<evidence type="ECO:0000256" key="4">
    <source>
        <dbReference type="ARBA" id="ARBA00022989"/>
    </source>
</evidence>
<feature type="domain" description="WSC" evidence="8">
    <location>
        <begin position="23"/>
        <end position="137"/>
    </location>
</feature>
<dbReference type="Pfam" id="PF01822">
    <property type="entry name" value="WSC"/>
    <property type="match status" value="2"/>
</dbReference>
<keyword evidence="10" id="KW-1185">Reference proteome</keyword>
<keyword evidence="4" id="KW-1133">Transmembrane helix</keyword>
<dbReference type="InterPro" id="IPR002889">
    <property type="entry name" value="WSC_carb-bd"/>
</dbReference>
<keyword evidence="6" id="KW-0325">Glycoprotein</keyword>
<evidence type="ECO:0000259" key="8">
    <source>
        <dbReference type="PROSITE" id="PS51212"/>
    </source>
</evidence>
<dbReference type="GO" id="GO:0005886">
    <property type="term" value="C:plasma membrane"/>
    <property type="evidence" value="ECO:0007669"/>
    <property type="project" value="TreeGrafter"/>
</dbReference>
<evidence type="ECO:0000256" key="6">
    <source>
        <dbReference type="ARBA" id="ARBA00023180"/>
    </source>
</evidence>
<dbReference type="InterPro" id="IPR051836">
    <property type="entry name" value="Kremen_rcpt"/>
</dbReference>
<accession>A0A9P6KRK9</accession>
<evidence type="ECO:0000313" key="9">
    <source>
        <dbReference type="EMBL" id="KAF9735714.1"/>
    </source>
</evidence>
<feature type="region of interest" description="Disordered" evidence="7">
    <location>
        <begin position="1"/>
        <end position="22"/>
    </location>
</feature>
<dbReference type="Proteomes" id="UP000756921">
    <property type="component" value="Unassembled WGS sequence"/>
</dbReference>
<dbReference type="PROSITE" id="PS51212">
    <property type="entry name" value="WSC"/>
    <property type="match status" value="2"/>
</dbReference>
<comment type="subcellular location">
    <subcellularLocation>
        <location evidence="1">Membrane</location>
        <topology evidence="1">Single-pass membrane protein</topology>
    </subcellularLocation>
</comment>
<evidence type="ECO:0000256" key="2">
    <source>
        <dbReference type="ARBA" id="ARBA00022692"/>
    </source>
</evidence>
<organism evidence="9 10">
    <name type="scientific">Paraphaeosphaeria minitans</name>
    <dbReference type="NCBI Taxonomy" id="565426"/>
    <lineage>
        <taxon>Eukaryota</taxon>
        <taxon>Fungi</taxon>
        <taxon>Dikarya</taxon>
        <taxon>Ascomycota</taxon>
        <taxon>Pezizomycotina</taxon>
        <taxon>Dothideomycetes</taxon>
        <taxon>Pleosporomycetidae</taxon>
        <taxon>Pleosporales</taxon>
        <taxon>Massarineae</taxon>
        <taxon>Didymosphaeriaceae</taxon>
        <taxon>Paraphaeosphaeria</taxon>
    </lineage>
</organism>
<keyword evidence="5" id="KW-0472">Membrane</keyword>
<comment type="caution">
    <text evidence="9">The sequence shown here is derived from an EMBL/GenBank/DDBJ whole genome shotgun (WGS) entry which is preliminary data.</text>
</comment>
<dbReference type="PANTHER" id="PTHR24269">
    <property type="entry name" value="KREMEN PROTEIN"/>
    <property type="match status" value="1"/>
</dbReference>
<proteinExistence type="predicted"/>
<evidence type="ECO:0000256" key="7">
    <source>
        <dbReference type="SAM" id="MobiDB-lite"/>
    </source>
</evidence>
<keyword evidence="2" id="KW-0812">Transmembrane</keyword>
<dbReference type="PANTHER" id="PTHR24269:SF16">
    <property type="entry name" value="PROTEIN SLG1"/>
    <property type="match status" value="1"/>
</dbReference>
<name>A0A9P6KRK9_9PLEO</name>
<feature type="domain" description="WSC" evidence="8">
    <location>
        <begin position="152"/>
        <end position="255"/>
    </location>
</feature>
<evidence type="ECO:0000256" key="1">
    <source>
        <dbReference type="ARBA" id="ARBA00004167"/>
    </source>
</evidence>
<evidence type="ECO:0000313" key="10">
    <source>
        <dbReference type="Proteomes" id="UP000756921"/>
    </source>
</evidence>
<dbReference type="EMBL" id="WJXW01000005">
    <property type="protein sequence ID" value="KAF9735714.1"/>
    <property type="molecule type" value="Genomic_DNA"/>
</dbReference>
<keyword evidence="3" id="KW-0732">Signal</keyword>
<protein>
    <submittedName>
        <fullName evidence="9">WSC domain-containing protein</fullName>
    </submittedName>
</protein>
<dbReference type="OrthoDB" id="2019572at2759"/>